<dbReference type="InterPro" id="IPR019199">
    <property type="entry name" value="Virulence_VapD/CRISPR_Cas2"/>
</dbReference>
<dbReference type="Proteomes" id="UP000240322">
    <property type="component" value="Unassembled WGS sequence"/>
</dbReference>
<reference evidence="8 9" key="1">
    <citation type="submission" date="2017-04" db="EMBL/GenBank/DDBJ databases">
        <title>Novel microbial lineages endemic to geothermal iron-oxide mats fill important gaps in the evolutionary history of Archaea.</title>
        <authorList>
            <person name="Jay Z.J."/>
            <person name="Beam J.P."/>
            <person name="Dlakic M."/>
            <person name="Rusch D.B."/>
            <person name="Kozubal M.A."/>
            <person name="Inskeep W.P."/>
        </authorList>
    </citation>
    <scope>NUCLEOTIDE SEQUENCE [LARGE SCALE GENOMIC DNA]</scope>
    <source>
        <strain evidence="8">OSP_D</strain>
    </source>
</reference>
<sequence>HMELEAPILNLECCPIIHYERNLRHNKDMSTNYILDVSEGLITLVIYDITEDDVRLRVARFLRAKGLTRIQKSAFIGSLTVSARKDVENGVSKLIYGKKANVQIYPLTPASYSQRVVLGVELRYDDQDRLIA</sequence>
<dbReference type="Pfam" id="PF09827">
    <property type="entry name" value="CRISPR_Cas2"/>
    <property type="match status" value="1"/>
</dbReference>
<comment type="cofactor">
    <cofactor evidence="1">
        <name>Mg(2+)</name>
        <dbReference type="ChEBI" id="CHEBI:18420"/>
    </cofactor>
</comment>
<dbReference type="EMBL" id="NEXE01000084">
    <property type="protein sequence ID" value="PSN89836.1"/>
    <property type="molecule type" value="Genomic_DNA"/>
</dbReference>
<dbReference type="GO" id="GO:0004521">
    <property type="term" value="F:RNA endonuclease activity"/>
    <property type="evidence" value="ECO:0007669"/>
    <property type="project" value="InterPro"/>
</dbReference>
<keyword evidence="5" id="KW-0378">Hydrolase</keyword>
<evidence type="ECO:0000256" key="2">
    <source>
        <dbReference type="ARBA" id="ARBA00022722"/>
    </source>
</evidence>
<dbReference type="PANTHER" id="PTHR34405">
    <property type="entry name" value="CRISPR-ASSOCIATED ENDORIBONUCLEASE CAS2"/>
    <property type="match status" value="1"/>
</dbReference>
<gene>
    <name evidence="8" type="ORF">B9Q03_08020</name>
</gene>
<dbReference type="CDD" id="cd09725">
    <property type="entry name" value="Cas2_I_II_III"/>
    <property type="match status" value="1"/>
</dbReference>
<feature type="non-terminal residue" evidence="8">
    <location>
        <position position="1"/>
    </location>
</feature>
<evidence type="ECO:0000256" key="3">
    <source>
        <dbReference type="ARBA" id="ARBA00022723"/>
    </source>
</evidence>
<evidence type="ECO:0000256" key="5">
    <source>
        <dbReference type="ARBA" id="ARBA00022801"/>
    </source>
</evidence>
<keyword evidence="3" id="KW-0479">Metal-binding</keyword>
<dbReference type="NCBIfam" id="TIGR01573">
    <property type="entry name" value="cas2"/>
    <property type="match status" value="1"/>
</dbReference>
<dbReference type="AlphaFoldDB" id="A0A2R6ATX7"/>
<dbReference type="HAMAP" id="MF_01471">
    <property type="entry name" value="Cas2"/>
    <property type="match status" value="1"/>
</dbReference>
<accession>A0A2R6ATX7</accession>
<comment type="caution">
    <text evidence="8">The sequence shown here is derived from an EMBL/GenBank/DDBJ whole genome shotgun (WGS) entry which is preliminary data.</text>
</comment>
<keyword evidence="7" id="KW-0051">Antiviral defense</keyword>
<name>A0A2R6ATX7_9ARCH</name>
<keyword evidence="2" id="KW-0540">Nuclease</keyword>
<keyword evidence="4 8" id="KW-0255">Endonuclease</keyword>
<dbReference type="PANTHER" id="PTHR34405:SF3">
    <property type="entry name" value="CRISPR-ASSOCIATED ENDORIBONUCLEASE CAS2 3"/>
    <property type="match status" value="1"/>
</dbReference>
<evidence type="ECO:0000256" key="4">
    <source>
        <dbReference type="ARBA" id="ARBA00022759"/>
    </source>
</evidence>
<dbReference type="InterPro" id="IPR021127">
    <property type="entry name" value="CRISPR_associated_Cas2"/>
</dbReference>
<keyword evidence="6" id="KW-0460">Magnesium</keyword>
<proteinExistence type="inferred from homology"/>
<dbReference type="GO" id="GO:0046872">
    <property type="term" value="F:metal ion binding"/>
    <property type="evidence" value="ECO:0007669"/>
    <property type="project" value="UniProtKB-KW"/>
</dbReference>
<dbReference type="Gene3D" id="3.30.70.240">
    <property type="match status" value="1"/>
</dbReference>
<dbReference type="SUPFAM" id="SSF143430">
    <property type="entry name" value="TTP0101/SSO1404-like"/>
    <property type="match status" value="1"/>
</dbReference>
<organism evidence="8 9">
    <name type="scientific">Candidatus Marsarchaeota G2 archaeon OSP_D</name>
    <dbReference type="NCBI Taxonomy" id="1978157"/>
    <lineage>
        <taxon>Archaea</taxon>
        <taxon>Candidatus Marsarchaeota</taxon>
        <taxon>Candidatus Marsarchaeota group 2</taxon>
    </lineage>
</organism>
<dbReference type="GO" id="GO:0016787">
    <property type="term" value="F:hydrolase activity"/>
    <property type="evidence" value="ECO:0007669"/>
    <property type="project" value="UniProtKB-KW"/>
</dbReference>
<evidence type="ECO:0000256" key="1">
    <source>
        <dbReference type="ARBA" id="ARBA00001946"/>
    </source>
</evidence>
<dbReference type="GO" id="GO:0043571">
    <property type="term" value="P:maintenance of CRISPR repeat elements"/>
    <property type="evidence" value="ECO:0007669"/>
    <property type="project" value="InterPro"/>
</dbReference>
<evidence type="ECO:0000256" key="7">
    <source>
        <dbReference type="ARBA" id="ARBA00023118"/>
    </source>
</evidence>
<evidence type="ECO:0000256" key="6">
    <source>
        <dbReference type="ARBA" id="ARBA00022842"/>
    </source>
</evidence>
<protein>
    <submittedName>
        <fullName evidence="8">CRISPR-associated endonuclease Cas2</fullName>
    </submittedName>
</protein>
<evidence type="ECO:0000313" key="8">
    <source>
        <dbReference type="EMBL" id="PSN89836.1"/>
    </source>
</evidence>
<evidence type="ECO:0000313" key="9">
    <source>
        <dbReference type="Proteomes" id="UP000240322"/>
    </source>
</evidence>
<dbReference type="GO" id="GO:0051607">
    <property type="term" value="P:defense response to virus"/>
    <property type="evidence" value="ECO:0007669"/>
    <property type="project" value="UniProtKB-KW"/>
</dbReference>